<keyword evidence="1" id="KW-0812">Transmembrane</keyword>
<sequence>MVYSTTTRHTPYNIYFVFFNKITINFFISILIFPNYNRRLILPKNKNILFHILVFHKIFFHCQIEIWIIGFINNIKQLHTSFLISFSILFKQEVILYFPSCLNNIDTNFHLKNCYSANMVSTLLHISSATLSTIW</sequence>
<organism evidence="2">
    <name type="scientific">bioreactor metagenome</name>
    <dbReference type="NCBI Taxonomy" id="1076179"/>
    <lineage>
        <taxon>unclassified sequences</taxon>
        <taxon>metagenomes</taxon>
        <taxon>ecological metagenomes</taxon>
    </lineage>
</organism>
<feature type="transmembrane region" description="Helical" evidence="1">
    <location>
        <begin position="12"/>
        <end position="36"/>
    </location>
</feature>
<name>A0A645J2A9_9ZZZZ</name>
<evidence type="ECO:0000313" key="2">
    <source>
        <dbReference type="EMBL" id="MPN56839.1"/>
    </source>
</evidence>
<evidence type="ECO:0000256" key="1">
    <source>
        <dbReference type="SAM" id="Phobius"/>
    </source>
</evidence>
<comment type="caution">
    <text evidence="2">The sequence shown here is derived from an EMBL/GenBank/DDBJ whole genome shotgun (WGS) entry which is preliminary data.</text>
</comment>
<protein>
    <submittedName>
        <fullName evidence="2">Uncharacterized protein</fullName>
    </submittedName>
</protein>
<keyword evidence="1" id="KW-0472">Membrane</keyword>
<proteinExistence type="predicted"/>
<accession>A0A645J2A9</accession>
<feature type="transmembrane region" description="Helical" evidence="1">
    <location>
        <begin position="48"/>
        <end position="72"/>
    </location>
</feature>
<reference evidence="2" key="1">
    <citation type="submission" date="2019-08" db="EMBL/GenBank/DDBJ databases">
        <authorList>
            <person name="Kucharzyk K."/>
            <person name="Murdoch R.W."/>
            <person name="Higgins S."/>
            <person name="Loffler F."/>
        </authorList>
    </citation>
    <scope>NUCLEOTIDE SEQUENCE</scope>
</reference>
<dbReference type="AlphaFoldDB" id="A0A645J2A9"/>
<gene>
    <name evidence="2" type="ORF">SDC9_204532</name>
</gene>
<dbReference type="EMBL" id="VSSQ01127646">
    <property type="protein sequence ID" value="MPN56839.1"/>
    <property type="molecule type" value="Genomic_DNA"/>
</dbReference>
<keyword evidence="1" id="KW-1133">Transmembrane helix</keyword>